<dbReference type="PROSITE" id="PS51257">
    <property type="entry name" value="PROKAR_LIPOPROTEIN"/>
    <property type="match status" value="1"/>
</dbReference>
<name>A0A840ETM2_9FLAO</name>
<dbReference type="Proteomes" id="UP000553034">
    <property type="component" value="Unassembled WGS sequence"/>
</dbReference>
<organism evidence="2 3">
    <name type="scientific">Mesonia hippocampi</name>
    <dbReference type="NCBI Taxonomy" id="1628250"/>
    <lineage>
        <taxon>Bacteria</taxon>
        <taxon>Pseudomonadati</taxon>
        <taxon>Bacteroidota</taxon>
        <taxon>Flavobacteriia</taxon>
        <taxon>Flavobacteriales</taxon>
        <taxon>Flavobacteriaceae</taxon>
        <taxon>Mesonia</taxon>
    </lineage>
</organism>
<sequence>MKKIKILTLILVCISILSCHNDDNELAFKTKIIKNVTKSTNTPYQGYNHSFEFNNGLLISATGNTPFVGEYEYDSSGRIKKRIQNNNTYEYKYDTLNRIVRVNTVGNERYFELSYQTNKVITKAYVYYDYNNTTSITDYELQLDDKGRIIKATYLTPDNIHNIEYKKYTYDSRGNITEIITKYENKQIKSIDKYFYDDKINPYYVSFKKHNSLTYYLNNLSGIELTNASGLTPNNITRLNNTMYNDIWIIKYVYDNDGYPISYKRHLCLVNGSEPDIIIEYY</sequence>
<keyword evidence="1" id="KW-0732">Signal</keyword>
<protein>
    <recommendedName>
        <fullName evidence="4">YD repeat-containing protein</fullName>
    </recommendedName>
</protein>
<proteinExistence type="predicted"/>
<feature type="signal peptide" evidence="1">
    <location>
        <begin position="1"/>
        <end position="21"/>
    </location>
</feature>
<dbReference type="EMBL" id="JACIFO010000011">
    <property type="protein sequence ID" value="MBB4119873.1"/>
    <property type="molecule type" value="Genomic_DNA"/>
</dbReference>
<evidence type="ECO:0000313" key="2">
    <source>
        <dbReference type="EMBL" id="MBB4119873.1"/>
    </source>
</evidence>
<gene>
    <name evidence="2" type="ORF">GGR32_002184</name>
</gene>
<dbReference type="AlphaFoldDB" id="A0A840ETM2"/>
<comment type="caution">
    <text evidence="2">The sequence shown here is derived from an EMBL/GenBank/DDBJ whole genome shotgun (WGS) entry which is preliminary data.</text>
</comment>
<evidence type="ECO:0008006" key="4">
    <source>
        <dbReference type="Google" id="ProtNLM"/>
    </source>
</evidence>
<dbReference type="RefSeq" id="WP_183478211.1">
    <property type="nucleotide sequence ID" value="NZ_JACIFO010000011.1"/>
</dbReference>
<keyword evidence="3" id="KW-1185">Reference proteome</keyword>
<reference evidence="2 3" key="1">
    <citation type="submission" date="2020-08" db="EMBL/GenBank/DDBJ databases">
        <title>Genomic Encyclopedia of Type Strains, Phase IV (KMG-IV): sequencing the most valuable type-strain genomes for metagenomic binning, comparative biology and taxonomic classification.</title>
        <authorList>
            <person name="Goeker M."/>
        </authorList>
    </citation>
    <scope>NUCLEOTIDE SEQUENCE [LARGE SCALE GENOMIC DNA]</scope>
    <source>
        <strain evidence="2 3">DSM 29568</strain>
    </source>
</reference>
<accession>A0A840ETM2</accession>
<evidence type="ECO:0000313" key="3">
    <source>
        <dbReference type="Proteomes" id="UP000553034"/>
    </source>
</evidence>
<feature type="chain" id="PRO_5032574658" description="YD repeat-containing protein" evidence="1">
    <location>
        <begin position="22"/>
        <end position="282"/>
    </location>
</feature>
<evidence type="ECO:0000256" key="1">
    <source>
        <dbReference type="SAM" id="SignalP"/>
    </source>
</evidence>